<evidence type="ECO:0000256" key="7">
    <source>
        <dbReference type="SAM" id="MobiDB-lite"/>
    </source>
</evidence>
<feature type="domain" description="AB hydrolase-1" evidence="9">
    <location>
        <begin position="179"/>
        <end position="462"/>
    </location>
</feature>
<evidence type="ECO:0000256" key="8">
    <source>
        <dbReference type="SAM" id="SignalP"/>
    </source>
</evidence>
<dbReference type="PANTHER" id="PTHR11005">
    <property type="entry name" value="LYSOSOMAL ACID LIPASE-RELATED"/>
    <property type="match status" value="1"/>
</dbReference>
<feature type="domain" description="Partial AB-hydrolase lipase" evidence="10">
    <location>
        <begin position="63"/>
        <end position="96"/>
    </location>
</feature>
<evidence type="ECO:0000256" key="2">
    <source>
        <dbReference type="ARBA" id="ARBA00022729"/>
    </source>
</evidence>
<dbReference type="InterPro" id="IPR000073">
    <property type="entry name" value="AB_hydrolase_1"/>
</dbReference>
<evidence type="ECO:0000313" key="12">
    <source>
        <dbReference type="Proteomes" id="UP001487740"/>
    </source>
</evidence>
<sequence>MVRRGAGMAVAMLVVMLAAVSRRPAAAATVARRSREPRQVSMGNILSLLMRNTDASAPQLDTAELGRLAGYKVERHTVVTADGYILTLHHIPPYSNPARRIPVTTRIRRSSYDRHSNLTSPPWAKEELKKEGEKGEKTKMEELKKDEDNKAEDLRNDNEEEVEEEEHNLPPVHDGDSKVVFLQHGLMGSSDNWNTNTQDNSLAYLLSDAGYDVWMGNFRGNIYSRRHVNLTHQDPQFWKFSYDEMAKHDLPAMLEHVLVETGAEKVVYVGHSMGTTVFFATMSSLPEYYQDRIAAMVALAPVATIKSISSPIKYLAPLVNELHYLLRFFGNDQEVMTNPMLISLWDPYRVCRNYLLCENIQFMITGFDPARADESMVPVILSHNPAGSSTQTLFHFAQGYTSGRFQKFDFGLRENLVNYGQEQPPEYDISRIKVPITLFWADNDWLTGQEDINNLREKLPNLQAIHKVSNPIFSHLDFLWATDVLLASEANTTGDTEFTQLN</sequence>
<comment type="similarity">
    <text evidence="1">Belongs to the AB hydrolase superfamily. Lipase family.</text>
</comment>
<dbReference type="GO" id="GO:0016042">
    <property type="term" value="P:lipid catabolic process"/>
    <property type="evidence" value="ECO:0007669"/>
    <property type="project" value="UniProtKB-KW"/>
</dbReference>
<keyword evidence="2 8" id="KW-0732">Signal</keyword>
<organism evidence="11 12">
    <name type="scientific">Scylla paramamosain</name>
    <name type="common">Mud crab</name>
    <dbReference type="NCBI Taxonomy" id="85552"/>
    <lineage>
        <taxon>Eukaryota</taxon>
        <taxon>Metazoa</taxon>
        <taxon>Ecdysozoa</taxon>
        <taxon>Arthropoda</taxon>
        <taxon>Crustacea</taxon>
        <taxon>Multicrustacea</taxon>
        <taxon>Malacostraca</taxon>
        <taxon>Eumalacostraca</taxon>
        <taxon>Eucarida</taxon>
        <taxon>Decapoda</taxon>
        <taxon>Pleocyemata</taxon>
        <taxon>Brachyura</taxon>
        <taxon>Eubrachyura</taxon>
        <taxon>Portunoidea</taxon>
        <taxon>Portunidae</taxon>
        <taxon>Portuninae</taxon>
        <taxon>Scylla</taxon>
    </lineage>
</organism>
<reference evidence="11 12" key="1">
    <citation type="submission" date="2023-03" db="EMBL/GenBank/DDBJ databases">
        <title>High-quality genome of Scylla paramamosain provides insights in environmental adaptation.</title>
        <authorList>
            <person name="Zhang L."/>
        </authorList>
    </citation>
    <scope>NUCLEOTIDE SEQUENCE [LARGE SCALE GENOMIC DNA]</scope>
    <source>
        <strain evidence="11">LZ_2023a</strain>
        <tissue evidence="11">Muscle</tissue>
    </source>
</reference>
<comment type="caution">
    <text evidence="11">The sequence shown here is derived from an EMBL/GenBank/DDBJ whole genome shotgun (WGS) entry which is preliminary data.</text>
</comment>
<feature type="chain" id="PRO_5043384963" evidence="8">
    <location>
        <begin position="28"/>
        <end position="502"/>
    </location>
</feature>
<gene>
    <name evidence="11" type="ORF">O3P69_011420</name>
</gene>
<feature type="region of interest" description="Disordered" evidence="7">
    <location>
        <begin position="111"/>
        <end position="175"/>
    </location>
</feature>
<name>A0AAW0T5D7_SCYPA</name>
<protein>
    <submittedName>
        <fullName evidence="11">Uncharacterized protein</fullName>
    </submittedName>
</protein>
<keyword evidence="5" id="KW-0443">Lipid metabolism</keyword>
<evidence type="ECO:0000256" key="1">
    <source>
        <dbReference type="ARBA" id="ARBA00010701"/>
    </source>
</evidence>
<keyword evidence="4" id="KW-0442">Lipid degradation</keyword>
<evidence type="ECO:0000256" key="5">
    <source>
        <dbReference type="ARBA" id="ARBA00023098"/>
    </source>
</evidence>
<evidence type="ECO:0000259" key="10">
    <source>
        <dbReference type="Pfam" id="PF04083"/>
    </source>
</evidence>
<dbReference type="EMBL" id="JARAKH010000038">
    <property type="protein sequence ID" value="KAK8382849.1"/>
    <property type="molecule type" value="Genomic_DNA"/>
</dbReference>
<dbReference type="Proteomes" id="UP001487740">
    <property type="component" value="Unassembled WGS sequence"/>
</dbReference>
<accession>A0AAW0T5D7</accession>
<evidence type="ECO:0000259" key="9">
    <source>
        <dbReference type="Pfam" id="PF00561"/>
    </source>
</evidence>
<keyword evidence="6" id="KW-0325">Glycoprotein</keyword>
<evidence type="ECO:0000256" key="4">
    <source>
        <dbReference type="ARBA" id="ARBA00022963"/>
    </source>
</evidence>
<dbReference type="InterPro" id="IPR029058">
    <property type="entry name" value="AB_hydrolase_fold"/>
</dbReference>
<dbReference type="InterPro" id="IPR006693">
    <property type="entry name" value="AB_hydrolase_lipase"/>
</dbReference>
<keyword evidence="3" id="KW-0378">Hydrolase</keyword>
<dbReference type="GO" id="GO:0016787">
    <property type="term" value="F:hydrolase activity"/>
    <property type="evidence" value="ECO:0007669"/>
    <property type="project" value="UniProtKB-KW"/>
</dbReference>
<evidence type="ECO:0000313" key="11">
    <source>
        <dbReference type="EMBL" id="KAK8382849.1"/>
    </source>
</evidence>
<proteinExistence type="inferred from homology"/>
<dbReference type="Pfam" id="PF04083">
    <property type="entry name" value="Abhydro_lipase"/>
    <property type="match status" value="1"/>
</dbReference>
<dbReference type="FunFam" id="3.40.50.1820:FF:000057">
    <property type="entry name" value="Lipase"/>
    <property type="match status" value="1"/>
</dbReference>
<feature type="compositionally biased region" description="Basic and acidic residues" evidence="7">
    <location>
        <begin position="124"/>
        <end position="157"/>
    </location>
</feature>
<feature type="signal peptide" evidence="8">
    <location>
        <begin position="1"/>
        <end position="27"/>
    </location>
</feature>
<evidence type="ECO:0000256" key="3">
    <source>
        <dbReference type="ARBA" id="ARBA00022801"/>
    </source>
</evidence>
<dbReference type="Pfam" id="PF00561">
    <property type="entry name" value="Abhydrolase_1"/>
    <property type="match status" value="1"/>
</dbReference>
<dbReference type="Gene3D" id="3.40.50.1820">
    <property type="entry name" value="alpha/beta hydrolase"/>
    <property type="match status" value="1"/>
</dbReference>
<keyword evidence="12" id="KW-1185">Reference proteome</keyword>
<dbReference type="SUPFAM" id="SSF53474">
    <property type="entry name" value="alpha/beta-Hydrolases"/>
    <property type="match status" value="1"/>
</dbReference>
<evidence type="ECO:0000256" key="6">
    <source>
        <dbReference type="ARBA" id="ARBA00023180"/>
    </source>
</evidence>
<dbReference type="AlphaFoldDB" id="A0AAW0T5D7"/>